<evidence type="ECO:0000313" key="5">
    <source>
        <dbReference type="EMBL" id="WFT73599.1"/>
    </source>
</evidence>
<dbReference type="SUPFAM" id="SSF56300">
    <property type="entry name" value="Metallo-dependent phosphatases"/>
    <property type="match status" value="1"/>
</dbReference>
<dbReference type="InterPro" id="IPR036907">
    <property type="entry name" value="5'-Nucleotdase_C_sf"/>
</dbReference>
<feature type="domain" description="5'-Nucleotidase C-terminal" evidence="4">
    <location>
        <begin position="287"/>
        <end position="427"/>
    </location>
</feature>
<keyword evidence="1" id="KW-0732">Signal</keyword>
<dbReference type="InterPro" id="IPR008334">
    <property type="entry name" value="5'-Nucleotdase_C"/>
</dbReference>
<evidence type="ECO:0000256" key="1">
    <source>
        <dbReference type="ARBA" id="ARBA00022729"/>
    </source>
</evidence>
<dbReference type="PRINTS" id="PR01607">
    <property type="entry name" value="APYRASEFAMLY"/>
</dbReference>
<dbReference type="PANTHER" id="PTHR11575:SF23">
    <property type="entry name" value="5-NUCLEOTIDASE FAMILY PROTEIN"/>
    <property type="match status" value="1"/>
</dbReference>
<sequence length="471" mass="53956">MKEKIFLYYTSDLHSHFENWPQIIGHFNQRKKLHDINEESYWLLDNGDHVDRFHPLTEGLMGKGNVELLNEAGYSFANLGNNEGITLSYDDLYSLYDKADFDVVCANLQSQKNNQPYWLKPYKVVRSKHGVRVGVVGLTAPFETFYRLLGWSIASPFDVLDKLLEEVQKQADIVVLLSHLGMYDDEEIARRYRGVDIIIGGHTHHLFQNGEITNESLLTAVGKHGTHLGEVLIEWDHETHSISNKEAYAVPTEHMKKDNIVTSQVEDKRRHAIEHLQTPLASIERPLKVAWFKETPLMKQFTKGMQDWTDADLAMLNSGVLLDHIHPGEITLEDIHRICPHPMNPCKVELFGDELLEVIRVAHTKKLTEIRLKGLGFRGEVIGKMVFSGVEIETEEGSDGEFHVRDVRMNGKAIDQERAYTLATADTFTFGRLFPEIAYAKNKRYYMPELLRDVLAQSLRSLCNENRGANF</sequence>
<dbReference type="Pfam" id="PF02872">
    <property type="entry name" value="5_nucleotid_C"/>
    <property type="match status" value="1"/>
</dbReference>
<protein>
    <submittedName>
        <fullName evidence="5">Bifunctional UDP-sugar hydrolase/5'-nucleotidase</fullName>
    </submittedName>
</protein>
<dbReference type="SUPFAM" id="SSF55816">
    <property type="entry name" value="5'-nucleotidase (syn. UDP-sugar hydrolase), C-terminal domain"/>
    <property type="match status" value="1"/>
</dbReference>
<evidence type="ECO:0000313" key="6">
    <source>
        <dbReference type="Proteomes" id="UP001221597"/>
    </source>
</evidence>
<dbReference type="RefSeq" id="WP_283075607.1">
    <property type="nucleotide sequence ID" value="NZ_CP121671.1"/>
</dbReference>
<dbReference type="Proteomes" id="UP001221597">
    <property type="component" value="Chromosome"/>
</dbReference>
<accession>A0ABY8IWL4</accession>
<reference evidence="5 6" key="1">
    <citation type="submission" date="2023-04" db="EMBL/GenBank/DDBJ databases">
        <title>Genome sequence of Halobacillus naozhouensis KACC 21980.</title>
        <authorList>
            <person name="Kim S."/>
            <person name="Heo J."/>
            <person name="Kwon S.-W."/>
        </authorList>
    </citation>
    <scope>NUCLEOTIDE SEQUENCE [LARGE SCALE GENOMIC DNA]</scope>
    <source>
        <strain evidence="5 6">KCTC 13234</strain>
    </source>
</reference>
<dbReference type="EMBL" id="CP121671">
    <property type="protein sequence ID" value="WFT73599.1"/>
    <property type="molecule type" value="Genomic_DNA"/>
</dbReference>
<keyword evidence="2 5" id="KW-0378">Hydrolase</keyword>
<dbReference type="InterPro" id="IPR006179">
    <property type="entry name" value="5_nucleotidase/apyrase"/>
</dbReference>
<dbReference type="Pfam" id="PF00149">
    <property type="entry name" value="Metallophos"/>
    <property type="match status" value="1"/>
</dbReference>
<name>A0ABY8IWL4_9BACI</name>
<feature type="domain" description="Calcineurin-like phosphoesterase" evidence="3">
    <location>
        <begin position="10"/>
        <end position="205"/>
    </location>
</feature>
<evidence type="ECO:0000259" key="3">
    <source>
        <dbReference type="Pfam" id="PF00149"/>
    </source>
</evidence>
<dbReference type="PANTHER" id="PTHR11575">
    <property type="entry name" value="5'-NUCLEOTIDASE-RELATED"/>
    <property type="match status" value="1"/>
</dbReference>
<keyword evidence="6" id="KW-1185">Reference proteome</keyword>
<comment type="similarity">
    <text evidence="2">Belongs to the 5'-nucleotidase family.</text>
</comment>
<dbReference type="PIRSF" id="PIRSF036361">
    <property type="entry name" value="YunD"/>
    <property type="match status" value="1"/>
</dbReference>
<dbReference type="CDD" id="cd00845">
    <property type="entry name" value="MPP_UshA_N_like"/>
    <property type="match status" value="1"/>
</dbReference>
<dbReference type="Gene3D" id="3.60.21.10">
    <property type="match status" value="1"/>
</dbReference>
<dbReference type="Gene3D" id="3.90.780.10">
    <property type="entry name" value="5'-Nucleotidase, C-terminal domain"/>
    <property type="match status" value="1"/>
</dbReference>
<evidence type="ECO:0000256" key="2">
    <source>
        <dbReference type="RuleBase" id="RU362119"/>
    </source>
</evidence>
<dbReference type="GO" id="GO:0016787">
    <property type="term" value="F:hydrolase activity"/>
    <property type="evidence" value="ECO:0007669"/>
    <property type="project" value="UniProtKB-KW"/>
</dbReference>
<dbReference type="InterPro" id="IPR029052">
    <property type="entry name" value="Metallo-depent_PP-like"/>
</dbReference>
<dbReference type="InterPro" id="IPR004843">
    <property type="entry name" value="Calcineurin-like_PHP"/>
</dbReference>
<evidence type="ECO:0000259" key="4">
    <source>
        <dbReference type="Pfam" id="PF02872"/>
    </source>
</evidence>
<keyword evidence="2" id="KW-0547">Nucleotide-binding</keyword>
<organism evidence="5 6">
    <name type="scientific">Halobacillus naozhouensis</name>
    <dbReference type="NCBI Taxonomy" id="554880"/>
    <lineage>
        <taxon>Bacteria</taxon>
        <taxon>Bacillati</taxon>
        <taxon>Bacillota</taxon>
        <taxon>Bacilli</taxon>
        <taxon>Bacillales</taxon>
        <taxon>Bacillaceae</taxon>
        <taxon>Halobacillus</taxon>
    </lineage>
</organism>
<proteinExistence type="inferred from homology"/>
<dbReference type="InterPro" id="IPR011240">
    <property type="entry name" value="Pesterase_YunD"/>
</dbReference>
<gene>
    <name evidence="5" type="ORF">P9989_14615</name>
</gene>